<organism evidence="1 2">
    <name type="scientific">Meloidogyne enterolobii</name>
    <name type="common">Root-knot nematode worm</name>
    <name type="synonym">Meloidogyne mayaguensis</name>
    <dbReference type="NCBI Taxonomy" id="390850"/>
    <lineage>
        <taxon>Eukaryota</taxon>
        <taxon>Metazoa</taxon>
        <taxon>Ecdysozoa</taxon>
        <taxon>Nematoda</taxon>
        <taxon>Chromadorea</taxon>
        <taxon>Rhabditida</taxon>
        <taxon>Tylenchina</taxon>
        <taxon>Tylenchomorpha</taxon>
        <taxon>Tylenchoidea</taxon>
        <taxon>Meloidogynidae</taxon>
        <taxon>Meloidogyninae</taxon>
        <taxon>Meloidogyne</taxon>
    </lineage>
</organism>
<sequence>MLQFFIELIVWLGLWGIVLVFKGISFYKFTLCSSISLLFFFRFFNILCTLYLI</sequence>
<dbReference type="EMBL" id="CAVMJV010000099">
    <property type="protein sequence ID" value="CAK5095977.1"/>
    <property type="molecule type" value="Genomic_DNA"/>
</dbReference>
<proteinExistence type="predicted"/>
<reference evidence="1" key="1">
    <citation type="submission" date="2023-11" db="EMBL/GenBank/DDBJ databases">
        <authorList>
            <person name="Poullet M."/>
        </authorList>
    </citation>
    <scope>NUCLEOTIDE SEQUENCE</scope>
    <source>
        <strain evidence="1">E1834</strain>
    </source>
</reference>
<accession>A0ACB1AQG3</accession>
<name>A0ACB1AQG3_MELEN</name>
<dbReference type="Proteomes" id="UP001497535">
    <property type="component" value="Unassembled WGS sequence"/>
</dbReference>
<keyword evidence="2" id="KW-1185">Reference proteome</keyword>
<gene>
    <name evidence="1" type="ORF">MENTE1834_LOCUS41020</name>
</gene>
<comment type="caution">
    <text evidence="1">The sequence shown here is derived from an EMBL/GenBank/DDBJ whole genome shotgun (WGS) entry which is preliminary data.</text>
</comment>
<protein>
    <submittedName>
        <fullName evidence="1">Uncharacterized protein</fullName>
    </submittedName>
</protein>
<evidence type="ECO:0000313" key="2">
    <source>
        <dbReference type="Proteomes" id="UP001497535"/>
    </source>
</evidence>
<evidence type="ECO:0000313" key="1">
    <source>
        <dbReference type="EMBL" id="CAK5095977.1"/>
    </source>
</evidence>